<evidence type="ECO:0000313" key="3">
    <source>
        <dbReference type="Proteomes" id="UP000235672"/>
    </source>
</evidence>
<reference evidence="2 3" key="1">
    <citation type="submission" date="2016-05" db="EMBL/GenBank/DDBJ databases">
        <title>A degradative enzymes factory behind the ericoid mycorrhizal symbiosis.</title>
        <authorList>
            <consortium name="DOE Joint Genome Institute"/>
            <person name="Martino E."/>
            <person name="Morin E."/>
            <person name="Grelet G."/>
            <person name="Kuo A."/>
            <person name="Kohler A."/>
            <person name="Daghino S."/>
            <person name="Barry K."/>
            <person name="Choi C."/>
            <person name="Cichocki N."/>
            <person name="Clum A."/>
            <person name="Copeland A."/>
            <person name="Hainaut M."/>
            <person name="Haridas S."/>
            <person name="Labutti K."/>
            <person name="Lindquist E."/>
            <person name="Lipzen A."/>
            <person name="Khouja H.-R."/>
            <person name="Murat C."/>
            <person name="Ohm R."/>
            <person name="Olson A."/>
            <person name="Spatafora J."/>
            <person name="Veneault-Fourrey C."/>
            <person name="Henrissat B."/>
            <person name="Grigoriev I."/>
            <person name="Martin F."/>
            <person name="Perotto S."/>
        </authorList>
    </citation>
    <scope>NUCLEOTIDE SEQUENCE [LARGE SCALE GENOMIC DNA]</scope>
    <source>
        <strain evidence="2 3">UAMH 7357</strain>
    </source>
</reference>
<keyword evidence="3" id="KW-1185">Reference proteome</keyword>
<sequence length="243" mass="27022">MSWALAYSGEWYSTCCRTLQSHDSMNTHLQTEWRAYCPRRAEVDGQRARFQFSSVESGLAAPRRTSEVGLVGQRGREASQLPVPFVLVRLFCRTVAAQWNRTVRYAQPRLALGRAGQGRAGQRIERDIPAVTLNCNGFGKATTTGCSDRTARTSIQHHAGLLPWPEFDRGIGSLLHLESRPAPSCSSPSPAAMGERPSNRIPEQATEKATQATEYDGIMESKGMNRIIRRRLALRRTLGHEIA</sequence>
<proteinExistence type="predicted"/>
<dbReference type="AlphaFoldDB" id="A0A2J6PZK1"/>
<dbReference type="EMBL" id="KZ613489">
    <property type="protein sequence ID" value="PMD19467.1"/>
    <property type="molecule type" value="Genomic_DNA"/>
</dbReference>
<organism evidence="2 3">
    <name type="scientific">Hyaloscypha hepaticicola</name>
    <dbReference type="NCBI Taxonomy" id="2082293"/>
    <lineage>
        <taxon>Eukaryota</taxon>
        <taxon>Fungi</taxon>
        <taxon>Dikarya</taxon>
        <taxon>Ascomycota</taxon>
        <taxon>Pezizomycotina</taxon>
        <taxon>Leotiomycetes</taxon>
        <taxon>Helotiales</taxon>
        <taxon>Hyaloscyphaceae</taxon>
        <taxon>Hyaloscypha</taxon>
    </lineage>
</organism>
<name>A0A2J6PZK1_9HELO</name>
<evidence type="ECO:0000313" key="2">
    <source>
        <dbReference type="EMBL" id="PMD19467.1"/>
    </source>
</evidence>
<gene>
    <name evidence="2" type="ORF">NA56DRAFT_724655</name>
</gene>
<evidence type="ECO:0000256" key="1">
    <source>
        <dbReference type="SAM" id="MobiDB-lite"/>
    </source>
</evidence>
<accession>A0A2J6PZK1</accession>
<dbReference type="Proteomes" id="UP000235672">
    <property type="component" value="Unassembled WGS sequence"/>
</dbReference>
<protein>
    <submittedName>
        <fullName evidence="2">Uncharacterized protein</fullName>
    </submittedName>
</protein>
<feature type="compositionally biased region" description="Low complexity" evidence="1">
    <location>
        <begin position="181"/>
        <end position="192"/>
    </location>
</feature>
<feature type="region of interest" description="Disordered" evidence="1">
    <location>
        <begin position="179"/>
        <end position="210"/>
    </location>
</feature>